<name>A0A8A1MME7_AJECA</name>
<dbReference type="EMBL" id="CP069116">
    <property type="protein sequence ID" value="QSS67005.1"/>
    <property type="molecule type" value="Genomic_DNA"/>
</dbReference>
<evidence type="ECO:0000313" key="2">
    <source>
        <dbReference type="Proteomes" id="UP000663671"/>
    </source>
</evidence>
<reference evidence="1" key="1">
    <citation type="submission" date="2021-01" db="EMBL/GenBank/DDBJ databases">
        <title>Chromosome-level genome assembly of a human fungal pathogen reveals clustering of transcriptionally co-regulated genes.</title>
        <authorList>
            <person name="Voorhies M."/>
            <person name="Cohen S."/>
            <person name="Shea T.P."/>
            <person name="Petrus S."/>
            <person name="Munoz J.F."/>
            <person name="Poplawski S."/>
            <person name="Goldman W.E."/>
            <person name="Michael T."/>
            <person name="Cuomo C.A."/>
            <person name="Sil A."/>
            <person name="Beyhan S."/>
        </authorList>
    </citation>
    <scope>NUCLEOTIDE SEQUENCE</scope>
    <source>
        <strain evidence="1">WU24</strain>
    </source>
</reference>
<dbReference type="AlphaFoldDB" id="A0A8A1MME7"/>
<proteinExistence type="predicted"/>
<accession>A0A8A1MME7</accession>
<sequence length="110" mass="12743">MKKNKNSMPKSFFPRNPGTYHTFMIAQDFLSFYISIGTYDKEYLDYIFSPGDVPVVAQRGKKHLLRIQEFGPFQVDERDEMELLIHIILCLIISQLTPTNEGDLIQKALS</sequence>
<protein>
    <submittedName>
        <fullName evidence="1">Uncharacterized protein</fullName>
    </submittedName>
</protein>
<organism evidence="1 2">
    <name type="scientific">Ajellomyces capsulatus</name>
    <name type="common">Darling's disease fungus</name>
    <name type="synonym">Histoplasma capsulatum</name>
    <dbReference type="NCBI Taxonomy" id="5037"/>
    <lineage>
        <taxon>Eukaryota</taxon>
        <taxon>Fungi</taxon>
        <taxon>Dikarya</taxon>
        <taxon>Ascomycota</taxon>
        <taxon>Pezizomycotina</taxon>
        <taxon>Eurotiomycetes</taxon>
        <taxon>Eurotiomycetidae</taxon>
        <taxon>Onygenales</taxon>
        <taxon>Ajellomycetaceae</taxon>
        <taxon>Histoplasma</taxon>
    </lineage>
</organism>
<dbReference type="Proteomes" id="UP000663671">
    <property type="component" value="Chromosome 6"/>
</dbReference>
<gene>
    <name evidence="1" type="ORF">I7I51_03217</name>
</gene>
<evidence type="ECO:0000313" key="1">
    <source>
        <dbReference type="EMBL" id="QSS67005.1"/>
    </source>
</evidence>
<dbReference type="OrthoDB" id="3508621at2759"/>
<dbReference type="VEuPathDB" id="FungiDB:I7I51_03217"/>